<name>A0A9N9RBG3_9NEOP</name>
<dbReference type="AlphaFoldDB" id="A0A9N9RBG3"/>
<evidence type="ECO:0000313" key="2">
    <source>
        <dbReference type="EMBL" id="CAG9793176.1"/>
    </source>
</evidence>
<organism evidence="2 3">
    <name type="scientific">Diatraea saccharalis</name>
    <name type="common">sugarcane borer</name>
    <dbReference type="NCBI Taxonomy" id="40085"/>
    <lineage>
        <taxon>Eukaryota</taxon>
        <taxon>Metazoa</taxon>
        <taxon>Ecdysozoa</taxon>
        <taxon>Arthropoda</taxon>
        <taxon>Hexapoda</taxon>
        <taxon>Insecta</taxon>
        <taxon>Pterygota</taxon>
        <taxon>Neoptera</taxon>
        <taxon>Endopterygota</taxon>
        <taxon>Lepidoptera</taxon>
        <taxon>Glossata</taxon>
        <taxon>Ditrysia</taxon>
        <taxon>Pyraloidea</taxon>
        <taxon>Crambidae</taxon>
        <taxon>Crambinae</taxon>
        <taxon>Diatraea</taxon>
    </lineage>
</organism>
<dbReference type="OrthoDB" id="8196075at2759"/>
<sequence length="633" mass="72049">MENFQDALNDEAFILNENSTHQDIRSKTALSPRKIRFEGQQSYANTDDYELGISNHGLKFEDEATDREPNNSGRIIFEDNGIKNVASTGLNFQENESENVNHGVPSSGQLTFQDENTIESHGIKKKKRRKRRKPRFQRPQNTGGPLLGQQNSAVPFPGLQNSIGSFPAPHYPFPNVPLGSPYPGPAYPGYGPVGYPGQYYRPQRRKQPSFTSEAFSKITGALTSIALYDDYQCVPRLLCEAAGGGALGSSEVLQSVAGLQPLLTLLSAYNGISSSPLFVFGRAVFLGMTSKTNTAACRYAYPQCPTDPEKLVHYLNNHNGGFFRFFNSPQQNPQNLEQFYQQLMLQGQYGVQNPQPNYGYPYPPSTQNQLFPDQHNQQPLSQQQYYGPYYPQANQQGYGFSQLQNINKYPQYYGLYKPQTNLIPEQNNGFLYPNSKIGYDHLQKYGKNYPYNKKYGIKYISFNDKDGNSENEIQKRIQNKPIHYSSHTEDTRVDQEFIFPESSSYNEDDNNNNRDSKTLKFPDDNNNSYFNNINNKKQAKAIVFPESYNQNLNENNYSVKIINEHTTQPNFDITNGLYIKYYDYYHGNSANFNKYNNFKGDDEGIQTVYIVRGNGDPNNPEIVKIRPGEKVNL</sequence>
<evidence type="ECO:0000256" key="1">
    <source>
        <dbReference type="SAM" id="MobiDB-lite"/>
    </source>
</evidence>
<dbReference type="Proteomes" id="UP001153714">
    <property type="component" value="Chromosome 5"/>
</dbReference>
<feature type="region of interest" description="Disordered" evidence="1">
    <location>
        <begin position="96"/>
        <end position="160"/>
    </location>
</feature>
<dbReference type="EMBL" id="OU893336">
    <property type="protein sequence ID" value="CAG9793176.1"/>
    <property type="molecule type" value="Genomic_DNA"/>
</dbReference>
<reference evidence="2" key="2">
    <citation type="submission" date="2022-10" db="EMBL/GenBank/DDBJ databases">
        <authorList>
            <consortium name="ENA_rothamsted_submissions"/>
            <consortium name="culmorum"/>
            <person name="King R."/>
        </authorList>
    </citation>
    <scope>NUCLEOTIDE SEQUENCE</scope>
</reference>
<protein>
    <submittedName>
        <fullName evidence="2">Uncharacterized protein</fullName>
    </submittedName>
</protein>
<keyword evidence="3" id="KW-1185">Reference proteome</keyword>
<reference evidence="2" key="1">
    <citation type="submission" date="2021-12" db="EMBL/GenBank/DDBJ databases">
        <authorList>
            <person name="King R."/>
        </authorList>
    </citation>
    <scope>NUCLEOTIDE SEQUENCE</scope>
</reference>
<feature type="region of interest" description="Disordered" evidence="1">
    <location>
        <begin position="501"/>
        <end position="523"/>
    </location>
</feature>
<proteinExistence type="predicted"/>
<feature type="compositionally biased region" description="Polar residues" evidence="1">
    <location>
        <begin position="96"/>
        <end position="115"/>
    </location>
</feature>
<gene>
    <name evidence="2" type="ORF">DIATSA_LOCUS10638</name>
</gene>
<feature type="compositionally biased region" description="Basic residues" evidence="1">
    <location>
        <begin position="123"/>
        <end position="136"/>
    </location>
</feature>
<evidence type="ECO:0000313" key="3">
    <source>
        <dbReference type="Proteomes" id="UP001153714"/>
    </source>
</evidence>
<feature type="compositionally biased region" description="Polar residues" evidence="1">
    <location>
        <begin position="148"/>
        <end position="160"/>
    </location>
</feature>
<accession>A0A9N9RBG3</accession>
<feature type="compositionally biased region" description="Basic and acidic residues" evidence="1">
    <location>
        <begin position="511"/>
        <end position="523"/>
    </location>
</feature>